<feature type="transmembrane region" description="Helical" evidence="1">
    <location>
        <begin position="104"/>
        <end position="125"/>
    </location>
</feature>
<sequence>MSSLPQYLWRSIVDSRQYPDERQEHAINTEMARCLACVYYFLFAVIIIGYIHDKIQNNSPSLHMAIFVSLFAFIHLYVTGSTTYQELIMRSDTEERVEYYLSRLAFYSAGYTLLLIASITVFDLFDFFLRDKKTLPDILRKNIIVGGLMGMYLHRRKKKLLMQILERKQAEKDEAPAG</sequence>
<evidence type="ECO:0000313" key="3">
    <source>
        <dbReference type="Proteomes" id="UP000254572"/>
    </source>
</evidence>
<keyword evidence="1" id="KW-0472">Membrane</keyword>
<keyword evidence="3" id="KW-1185">Reference proteome</keyword>
<evidence type="ECO:0000256" key="1">
    <source>
        <dbReference type="SAM" id="Phobius"/>
    </source>
</evidence>
<dbReference type="Proteomes" id="UP000254572">
    <property type="component" value="Unassembled WGS sequence"/>
</dbReference>
<gene>
    <name evidence="2" type="ORF">NCTC13294_01044</name>
</gene>
<name>A0A381E5I0_9GAMM</name>
<evidence type="ECO:0000313" key="2">
    <source>
        <dbReference type="EMBL" id="SUX21587.1"/>
    </source>
</evidence>
<feature type="transmembrane region" description="Helical" evidence="1">
    <location>
        <begin position="137"/>
        <end position="154"/>
    </location>
</feature>
<dbReference type="EMBL" id="UFUW01000001">
    <property type="protein sequence ID" value="SUX21587.1"/>
    <property type="molecule type" value="Genomic_DNA"/>
</dbReference>
<reference evidence="2 3" key="1">
    <citation type="submission" date="2018-06" db="EMBL/GenBank/DDBJ databases">
        <authorList>
            <consortium name="Pathogen Informatics"/>
            <person name="Doyle S."/>
        </authorList>
    </citation>
    <scope>NUCLEOTIDE SEQUENCE [LARGE SCALE GENOMIC DNA]</scope>
    <source>
        <strain evidence="2 3">NCTC13294</strain>
    </source>
</reference>
<feature type="transmembrane region" description="Helical" evidence="1">
    <location>
        <begin position="64"/>
        <end position="84"/>
    </location>
</feature>
<proteinExistence type="predicted"/>
<feature type="transmembrane region" description="Helical" evidence="1">
    <location>
        <begin position="32"/>
        <end position="52"/>
    </location>
</feature>
<dbReference type="AlphaFoldDB" id="A0A381E5I0"/>
<dbReference type="RefSeq" id="WP_115611370.1">
    <property type="nucleotide sequence ID" value="NZ_JBHLZC010000001.1"/>
</dbReference>
<accession>A0A381E5I0</accession>
<organism evidence="2 3">
    <name type="scientific">Cardiobacterium valvarum</name>
    <dbReference type="NCBI Taxonomy" id="194702"/>
    <lineage>
        <taxon>Bacteria</taxon>
        <taxon>Pseudomonadati</taxon>
        <taxon>Pseudomonadota</taxon>
        <taxon>Gammaproteobacteria</taxon>
        <taxon>Cardiobacteriales</taxon>
        <taxon>Cardiobacteriaceae</taxon>
        <taxon>Cardiobacterium</taxon>
    </lineage>
</organism>
<keyword evidence="1" id="KW-1133">Transmembrane helix</keyword>
<keyword evidence="1" id="KW-0812">Transmembrane</keyword>
<protein>
    <submittedName>
        <fullName evidence="2">Uncharacterized protein</fullName>
    </submittedName>
</protein>